<dbReference type="Proteomes" id="UP000015103">
    <property type="component" value="Unassembled WGS sequence"/>
</dbReference>
<accession>T1HEE9</accession>
<dbReference type="VEuPathDB" id="VectorBase:RPRC002421"/>
<evidence type="ECO:0008006" key="3">
    <source>
        <dbReference type="Google" id="ProtNLM"/>
    </source>
</evidence>
<dbReference type="EnsemblMetazoa" id="RPRC002421-RA">
    <property type="protein sequence ID" value="RPRC002421-PA"/>
    <property type="gene ID" value="RPRC002421"/>
</dbReference>
<evidence type="ECO:0000313" key="1">
    <source>
        <dbReference type="EnsemblMetazoa" id="RPRC002421-PA"/>
    </source>
</evidence>
<dbReference type="InterPro" id="IPR036971">
    <property type="entry name" value="PDEase_catalytic_dom_sf"/>
</dbReference>
<organism evidence="1 2">
    <name type="scientific">Rhodnius prolixus</name>
    <name type="common">Triatomid bug</name>
    <dbReference type="NCBI Taxonomy" id="13249"/>
    <lineage>
        <taxon>Eukaryota</taxon>
        <taxon>Metazoa</taxon>
        <taxon>Ecdysozoa</taxon>
        <taxon>Arthropoda</taxon>
        <taxon>Hexapoda</taxon>
        <taxon>Insecta</taxon>
        <taxon>Pterygota</taxon>
        <taxon>Neoptera</taxon>
        <taxon>Paraneoptera</taxon>
        <taxon>Hemiptera</taxon>
        <taxon>Heteroptera</taxon>
        <taxon>Panheteroptera</taxon>
        <taxon>Cimicomorpha</taxon>
        <taxon>Reduviidae</taxon>
        <taxon>Triatominae</taxon>
        <taxon>Rhodnius</taxon>
    </lineage>
</organism>
<dbReference type="GO" id="GO:0004114">
    <property type="term" value="F:3',5'-cyclic-nucleotide phosphodiesterase activity"/>
    <property type="evidence" value="ECO:0007669"/>
    <property type="project" value="InterPro"/>
</dbReference>
<dbReference type="SUPFAM" id="SSF109604">
    <property type="entry name" value="HD-domain/PDEase-like"/>
    <property type="match status" value="1"/>
</dbReference>
<dbReference type="GO" id="GO:0007165">
    <property type="term" value="P:signal transduction"/>
    <property type="evidence" value="ECO:0007669"/>
    <property type="project" value="InterPro"/>
</dbReference>
<dbReference type="InParanoid" id="T1HEE9"/>
<reference evidence="1" key="1">
    <citation type="submission" date="2015-05" db="UniProtKB">
        <authorList>
            <consortium name="EnsemblMetazoa"/>
        </authorList>
    </citation>
    <scope>IDENTIFICATION</scope>
</reference>
<dbReference type="Gene3D" id="1.10.1300.10">
    <property type="entry name" value="3'5'-cyclic nucleotide phosphodiesterase, catalytic domain"/>
    <property type="match status" value="1"/>
</dbReference>
<dbReference type="AlphaFoldDB" id="T1HEE9"/>
<keyword evidence="2" id="KW-1185">Reference proteome</keyword>
<name>T1HEE9_RHOPR</name>
<dbReference type="HOGENOM" id="CLU_913911_0_0_1"/>
<protein>
    <recommendedName>
        <fullName evidence="3">PDEase domain-containing protein</fullName>
    </recommendedName>
</protein>
<dbReference type="STRING" id="13249.T1HEE9"/>
<evidence type="ECO:0000313" key="2">
    <source>
        <dbReference type="Proteomes" id="UP000015103"/>
    </source>
</evidence>
<proteinExistence type="predicted"/>
<dbReference type="EMBL" id="ACPB03022060">
    <property type="status" value="NOT_ANNOTATED_CDS"/>
    <property type="molecule type" value="Genomic_DNA"/>
</dbReference>
<sequence>MVGAPCVHDLLRMATERFKLPKNFDKTVQLYLEEEDKIYLCFLAREIFMKHAKILAPKKILTLNYFILLIQRYTPTEGPYNFMHTVRTMYILNYILNKYPRDFSPIETSEMMLAALCHGIPHSVYRTYFKDDMVVEYFDEKEDKIYLNKPSLFFKNIIKLSRWIIGKKMKQYRIKIEKVYRLMTLCPFKYYLQERSVLGQLLLDDRFNWNKKFHRNLVMMGVLIVASMHYCFNETCDALFSPYNLKDDCVRLSNVKDLNRFLSIKDPYPQVWLKNQIMYHSIVVLPWVYLITTIFPKTEQMLEIV</sequence>